<proteinExistence type="predicted"/>
<keyword evidence="1" id="KW-0812">Transmembrane</keyword>
<feature type="transmembrane region" description="Helical" evidence="1">
    <location>
        <begin position="69"/>
        <end position="89"/>
    </location>
</feature>
<keyword evidence="1" id="KW-0472">Membrane</keyword>
<evidence type="ECO:0000256" key="1">
    <source>
        <dbReference type="SAM" id="Phobius"/>
    </source>
</evidence>
<keyword evidence="1" id="KW-1133">Transmembrane helix</keyword>
<name>A0A0K9YXH9_9BACL</name>
<feature type="transmembrane region" description="Helical" evidence="1">
    <location>
        <begin position="7"/>
        <end position="25"/>
    </location>
</feature>
<evidence type="ECO:0000313" key="3">
    <source>
        <dbReference type="Proteomes" id="UP000036834"/>
    </source>
</evidence>
<reference evidence="3" key="1">
    <citation type="submission" date="2015-07" db="EMBL/GenBank/DDBJ databases">
        <title>Genome sequencing project for genomic taxonomy and phylogenomics of Bacillus-like bacteria.</title>
        <authorList>
            <person name="Liu B."/>
            <person name="Wang J."/>
            <person name="Zhu Y."/>
            <person name="Liu G."/>
            <person name="Chen Q."/>
            <person name="Chen Z."/>
            <person name="Lan J."/>
            <person name="Che J."/>
            <person name="Ge C."/>
            <person name="Shi H."/>
            <person name="Pan Z."/>
            <person name="Liu X."/>
        </authorList>
    </citation>
    <scope>NUCLEOTIDE SEQUENCE [LARGE SCALE GENOMIC DNA]</scope>
    <source>
        <strain evidence="3">DSM 9887</strain>
    </source>
</reference>
<comment type="caution">
    <text evidence="2">The sequence shown here is derived from an EMBL/GenBank/DDBJ whole genome shotgun (WGS) entry which is preliminary data.</text>
</comment>
<sequence>MTLFKRFSFWLVFLSFLICCFDYFGNDAKHILLFVTNPLFDYISYVEPFRSWIIKVSPDADSVILPTGYLLHMVIFFLFGLLIDTILLLRKRTINT</sequence>
<organism evidence="2 3">
    <name type="scientific">Brevibacillus reuszeri</name>
    <dbReference type="NCBI Taxonomy" id="54915"/>
    <lineage>
        <taxon>Bacteria</taxon>
        <taxon>Bacillati</taxon>
        <taxon>Bacillota</taxon>
        <taxon>Bacilli</taxon>
        <taxon>Bacillales</taxon>
        <taxon>Paenibacillaceae</taxon>
        <taxon>Brevibacillus</taxon>
    </lineage>
</organism>
<accession>A0A0K9YXH9</accession>
<dbReference type="AlphaFoldDB" id="A0A0K9YXH9"/>
<gene>
    <name evidence="2" type="ORF">ADS79_05375</name>
</gene>
<dbReference type="PATRIC" id="fig|54915.3.peg.6480"/>
<dbReference type="EMBL" id="LGIQ01000005">
    <property type="protein sequence ID" value="KNB73388.1"/>
    <property type="molecule type" value="Genomic_DNA"/>
</dbReference>
<dbReference type="Proteomes" id="UP000036834">
    <property type="component" value="Unassembled WGS sequence"/>
</dbReference>
<protein>
    <submittedName>
        <fullName evidence="2">Uncharacterized protein</fullName>
    </submittedName>
</protein>
<evidence type="ECO:0000313" key="2">
    <source>
        <dbReference type="EMBL" id="KNB73388.1"/>
    </source>
</evidence>